<dbReference type="RefSeq" id="WP_090847079.1">
    <property type="nucleotide sequence ID" value="NZ_FNXG01000002.1"/>
</dbReference>
<dbReference type="Proteomes" id="UP000199125">
    <property type="component" value="Unassembled WGS sequence"/>
</dbReference>
<sequence>MTGDTQAGGDIGFIGCGVLTEAVVRGIRARSSHPVIRLSPRSDSVSRRLAGEFPDVIREASNKDVVRRCQTVFLAVRPDQLDHALDGLEFREDQTVVSFVATTPVARIAALVAPAHRICRVTPLPGIARRQGPVILFPALPEIEALFQDLGDLIVARSEDEISDLGSVSGMMSQFFMVQQALAGWLETRGVAPDAALLYVRSMLAMLGETALESRGVTSGALVEGHETPGGLNAHVRQSLAQAGVFDAYAAALDSVMDIKL</sequence>
<feature type="domain" description="Pyrroline-5-carboxylate reductase catalytic N-terminal" evidence="2">
    <location>
        <begin position="11"/>
        <end position="101"/>
    </location>
</feature>
<dbReference type="SUPFAM" id="SSF51735">
    <property type="entry name" value="NAD(P)-binding Rossmann-fold domains"/>
    <property type="match status" value="1"/>
</dbReference>
<name>A0A1H6LIG7_9RHOB</name>
<dbReference type="STRING" id="65735.SAMN04488075_1612"/>
<keyword evidence="4" id="KW-1185">Reference proteome</keyword>
<dbReference type="GO" id="GO:0055129">
    <property type="term" value="P:L-proline biosynthetic process"/>
    <property type="evidence" value="ECO:0007669"/>
    <property type="project" value="TreeGrafter"/>
</dbReference>
<gene>
    <name evidence="3" type="ORF">SAMN04488075_1612</name>
</gene>
<evidence type="ECO:0000259" key="2">
    <source>
        <dbReference type="Pfam" id="PF03807"/>
    </source>
</evidence>
<dbReference type="OrthoDB" id="9805754at2"/>
<dbReference type="Pfam" id="PF03807">
    <property type="entry name" value="F420_oxidored"/>
    <property type="match status" value="1"/>
</dbReference>
<dbReference type="Gene3D" id="3.40.50.720">
    <property type="entry name" value="NAD(P)-binding Rossmann-like Domain"/>
    <property type="match status" value="1"/>
</dbReference>
<comment type="similarity">
    <text evidence="1">Belongs to the pyrroline-5-carboxylate reductase family.</text>
</comment>
<dbReference type="EMBL" id="FNXG01000002">
    <property type="protein sequence ID" value="SEH88330.1"/>
    <property type="molecule type" value="Genomic_DNA"/>
</dbReference>
<accession>A0A1H6LIG7</accession>
<dbReference type="GO" id="GO:0004735">
    <property type="term" value="F:pyrroline-5-carboxylate reductase activity"/>
    <property type="evidence" value="ECO:0007669"/>
    <property type="project" value="TreeGrafter"/>
</dbReference>
<dbReference type="InterPro" id="IPR028939">
    <property type="entry name" value="P5C_Rdtase_cat_N"/>
</dbReference>
<dbReference type="AlphaFoldDB" id="A0A1H6LIG7"/>
<organism evidence="3 4">
    <name type="scientific">Paracoccus alkenifer</name>
    <dbReference type="NCBI Taxonomy" id="65735"/>
    <lineage>
        <taxon>Bacteria</taxon>
        <taxon>Pseudomonadati</taxon>
        <taxon>Pseudomonadota</taxon>
        <taxon>Alphaproteobacteria</taxon>
        <taxon>Rhodobacterales</taxon>
        <taxon>Paracoccaceae</taxon>
        <taxon>Paracoccus</taxon>
    </lineage>
</organism>
<evidence type="ECO:0000313" key="4">
    <source>
        <dbReference type="Proteomes" id="UP000199125"/>
    </source>
</evidence>
<dbReference type="PANTHER" id="PTHR11645:SF13">
    <property type="entry name" value="PYRROLINE-5-CARBOXYLATE REDUCTASE CATALYTIC N-TERMINAL DOMAIN-CONTAINING PROTEIN"/>
    <property type="match status" value="1"/>
</dbReference>
<dbReference type="InterPro" id="IPR036291">
    <property type="entry name" value="NAD(P)-bd_dom_sf"/>
</dbReference>
<dbReference type="PANTHER" id="PTHR11645">
    <property type="entry name" value="PYRROLINE-5-CARBOXYLATE REDUCTASE"/>
    <property type="match status" value="1"/>
</dbReference>
<protein>
    <submittedName>
        <fullName evidence="3">NADP oxidoreductase coenzyme F420-dependent</fullName>
    </submittedName>
</protein>
<evidence type="ECO:0000313" key="3">
    <source>
        <dbReference type="EMBL" id="SEH88330.1"/>
    </source>
</evidence>
<proteinExistence type="inferred from homology"/>
<evidence type="ECO:0000256" key="1">
    <source>
        <dbReference type="ARBA" id="ARBA00005525"/>
    </source>
</evidence>
<reference evidence="4" key="1">
    <citation type="submission" date="2016-10" db="EMBL/GenBank/DDBJ databases">
        <authorList>
            <person name="Varghese N."/>
            <person name="Submissions S."/>
        </authorList>
    </citation>
    <scope>NUCLEOTIDE SEQUENCE [LARGE SCALE GENOMIC DNA]</scope>
    <source>
        <strain evidence="4">DSM 11593</strain>
    </source>
</reference>